<keyword evidence="6" id="KW-0472">Membrane</keyword>
<proteinExistence type="inferred from homology"/>
<dbReference type="PANTHER" id="PTHR34933:SF1">
    <property type="entry name" value="FLAGELLAR L-RING PROTEIN"/>
    <property type="match status" value="1"/>
</dbReference>
<evidence type="ECO:0000256" key="7">
    <source>
        <dbReference type="ARBA" id="ARBA00023143"/>
    </source>
</evidence>
<evidence type="ECO:0000256" key="8">
    <source>
        <dbReference type="ARBA" id="ARBA00023237"/>
    </source>
</evidence>
<sequence length="258" mass="28785" precursor="true">MNKFTTTYSIAIATFVLISMASPAESQDSSLLRAIPPRPATPVQNGLQPGVFQPGQIEQTGPAASPVGGNQNQPLMLDRVSWTHQPAPAIRTYSKNDVVTIRVDEITRVMAEGSAESRKISLYQAVLTDWISLRDFRLRPDQQANGDPAVGTQSINNNRAESTVESRESMTFNIAATVVDIRPNGLLVLEARKQIRVNDNLWETSLTGICRGQDIAPDNVVLSKDLIDLEIRKDDRGHLRDGYKRGWFQRWFDRVQPF</sequence>
<evidence type="ECO:0000256" key="3">
    <source>
        <dbReference type="ARBA" id="ARBA00004442"/>
    </source>
</evidence>
<dbReference type="OrthoDB" id="252240at2"/>
<feature type="signal peptide" evidence="10">
    <location>
        <begin position="1"/>
        <end position="26"/>
    </location>
</feature>
<evidence type="ECO:0000256" key="9">
    <source>
        <dbReference type="SAM" id="MobiDB-lite"/>
    </source>
</evidence>
<evidence type="ECO:0000256" key="10">
    <source>
        <dbReference type="SAM" id="SignalP"/>
    </source>
</evidence>
<organism evidence="11 12">
    <name type="scientific">Rubripirellula obstinata</name>
    <dbReference type="NCBI Taxonomy" id="406547"/>
    <lineage>
        <taxon>Bacteria</taxon>
        <taxon>Pseudomonadati</taxon>
        <taxon>Planctomycetota</taxon>
        <taxon>Planctomycetia</taxon>
        <taxon>Pirellulales</taxon>
        <taxon>Pirellulaceae</taxon>
        <taxon>Rubripirellula</taxon>
    </lineage>
</organism>
<dbReference type="InterPro" id="IPR000527">
    <property type="entry name" value="Flag_Lring"/>
</dbReference>
<evidence type="ECO:0000256" key="5">
    <source>
        <dbReference type="ARBA" id="ARBA00022729"/>
    </source>
</evidence>
<keyword evidence="7" id="KW-0975">Bacterial flagellum</keyword>
<feature type="region of interest" description="Disordered" evidence="9">
    <location>
        <begin position="142"/>
        <end position="163"/>
    </location>
</feature>
<dbReference type="EMBL" id="VRLW01000001">
    <property type="protein sequence ID" value="KAA1259519.1"/>
    <property type="molecule type" value="Genomic_DNA"/>
</dbReference>
<dbReference type="AlphaFoldDB" id="A0A5B1CIH3"/>
<name>A0A5B1CIH3_9BACT</name>
<dbReference type="GO" id="GO:0009279">
    <property type="term" value="C:cell outer membrane"/>
    <property type="evidence" value="ECO:0007669"/>
    <property type="project" value="UniProtKB-SubCell"/>
</dbReference>
<keyword evidence="8" id="KW-0998">Cell outer membrane</keyword>
<comment type="caution">
    <text evidence="11">The sequence shown here is derived from an EMBL/GenBank/DDBJ whole genome shotgun (WGS) entry which is preliminary data.</text>
</comment>
<protein>
    <submittedName>
        <fullName evidence="11">Flagellar L-ring protein</fullName>
    </submittedName>
</protein>
<keyword evidence="12" id="KW-1185">Reference proteome</keyword>
<comment type="subcellular location">
    <subcellularLocation>
        <location evidence="2">Bacterial flagellum basal body</location>
    </subcellularLocation>
    <subcellularLocation>
        <location evidence="3">Cell outer membrane</location>
    </subcellularLocation>
</comment>
<evidence type="ECO:0000256" key="6">
    <source>
        <dbReference type="ARBA" id="ARBA00023136"/>
    </source>
</evidence>
<dbReference type="GO" id="GO:0003774">
    <property type="term" value="F:cytoskeletal motor activity"/>
    <property type="evidence" value="ECO:0007669"/>
    <property type="project" value="InterPro"/>
</dbReference>
<dbReference type="Pfam" id="PF02107">
    <property type="entry name" value="FlgH"/>
    <property type="match status" value="1"/>
</dbReference>
<feature type="chain" id="PRO_5023017673" evidence="10">
    <location>
        <begin position="27"/>
        <end position="258"/>
    </location>
</feature>
<gene>
    <name evidence="11" type="primary">flgH</name>
    <name evidence="11" type="ORF">LF1_20530</name>
</gene>
<dbReference type="RefSeq" id="WP_068262023.1">
    <property type="nucleotide sequence ID" value="NZ_LWSK01000031.1"/>
</dbReference>
<reference evidence="11 12" key="1">
    <citation type="submission" date="2019-08" db="EMBL/GenBank/DDBJ databases">
        <title>Deep-cultivation of Planctomycetes and their phenomic and genomic characterization uncovers novel biology.</title>
        <authorList>
            <person name="Wiegand S."/>
            <person name="Jogler M."/>
            <person name="Boedeker C."/>
            <person name="Pinto D."/>
            <person name="Vollmers J."/>
            <person name="Rivas-Marin E."/>
            <person name="Kohn T."/>
            <person name="Peeters S.H."/>
            <person name="Heuer A."/>
            <person name="Rast P."/>
            <person name="Oberbeckmann S."/>
            <person name="Bunk B."/>
            <person name="Jeske O."/>
            <person name="Meyerdierks A."/>
            <person name="Storesund J.E."/>
            <person name="Kallscheuer N."/>
            <person name="Luecker S."/>
            <person name="Lage O.M."/>
            <person name="Pohl T."/>
            <person name="Merkel B.J."/>
            <person name="Hornburger P."/>
            <person name="Mueller R.-W."/>
            <person name="Bruemmer F."/>
            <person name="Labrenz M."/>
            <person name="Spormann A.M."/>
            <person name="Op Den Camp H."/>
            <person name="Overmann J."/>
            <person name="Amann R."/>
            <person name="Jetten M.S.M."/>
            <person name="Mascher T."/>
            <person name="Medema M.H."/>
            <person name="Devos D.P."/>
            <person name="Kaster A.-K."/>
            <person name="Ovreas L."/>
            <person name="Rohde M."/>
            <person name="Galperin M.Y."/>
            <person name="Jogler C."/>
        </authorList>
    </citation>
    <scope>NUCLEOTIDE SEQUENCE [LARGE SCALE GENOMIC DNA]</scope>
    <source>
        <strain evidence="11 12">LF1</strain>
    </source>
</reference>
<keyword evidence="11" id="KW-0966">Cell projection</keyword>
<dbReference type="PANTHER" id="PTHR34933">
    <property type="entry name" value="FLAGELLAR L-RING PROTEIN"/>
    <property type="match status" value="1"/>
</dbReference>
<evidence type="ECO:0000256" key="2">
    <source>
        <dbReference type="ARBA" id="ARBA00004117"/>
    </source>
</evidence>
<evidence type="ECO:0000313" key="11">
    <source>
        <dbReference type="EMBL" id="KAA1259519.1"/>
    </source>
</evidence>
<keyword evidence="11" id="KW-0969">Cilium</keyword>
<accession>A0A5B1CIH3</accession>
<dbReference type="GO" id="GO:0071973">
    <property type="term" value="P:bacterial-type flagellum-dependent cell motility"/>
    <property type="evidence" value="ECO:0007669"/>
    <property type="project" value="InterPro"/>
</dbReference>
<evidence type="ECO:0000256" key="4">
    <source>
        <dbReference type="ARBA" id="ARBA00006929"/>
    </source>
</evidence>
<keyword evidence="5 10" id="KW-0732">Signal</keyword>
<dbReference type="Proteomes" id="UP000322699">
    <property type="component" value="Unassembled WGS sequence"/>
</dbReference>
<evidence type="ECO:0000256" key="1">
    <source>
        <dbReference type="ARBA" id="ARBA00002591"/>
    </source>
</evidence>
<dbReference type="GO" id="GO:0009427">
    <property type="term" value="C:bacterial-type flagellum basal body, distal rod, L ring"/>
    <property type="evidence" value="ECO:0007669"/>
    <property type="project" value="InterPro"/>
</dbReference>
<feature type="compositionally biased region" description="Polar residues" evidence="9">
    <location>
        <begin position="151"/>
        <end position="161"/>
    </location>
</feature>
<comment type="similarity">
    <text evidence="4">Belongs to the FlgH family.</text>
</comment>
<keyword evidence="11" id="KW-0282">Flagellum</keyword>
<comment type="function">
    <text evidence="1">Assembles around the rod to form the L-ring and probably protects the motor/basal body from shearing forces during rotation.</text>
</comment>
<evidence type="ECO:0000313" key="12">
    <source>
        <dbReference type="Proteomes" id="UP000322699"/>
    </source>
</evidence>